<dbReference type="AlphaFoldDB" id="A0A2P2CH91"/>
<dbReference type="InterPro" id="IPR036594">
    <property type="entry name" value="Meth_synthase_dom"/>
</dbReference>
<dbReference type="InterPro" id="IPR006158">
    <property type="entry name" value="Cobalamin-bd"/>
</dbReference>
<dbReference type="Pfam" id="PF02607">
    <property type="entry name" value="B12-binding_2"/>
    <property type="match status" value="1"/>
</dbReference>
<evidence type="ECO:0000313" key="2">
    <source>
        <dbReference type="EMBL" id="CUR61363.1"/>
    </source>
</evidence>
<dbReference type="GO" id="GO:0031419">
    <property type="term" value="F:cobalamin binding"/>
    <property type="evidence" value="ECO:0007669"/>
    <property type="project" value="InterPro"/>
</dbReference>
<protein>
    <recommendedName>
        <fullName evidence="1">B12-binding domain-containing protein</fullName>
    </recommendedName>
</protein>
<dbReference type="Gene3D" id="1.10.1240.10">
    <property type="entry name" value="Methionine synthase domain"/>
    <property type="match status" value="1"/>
</dbReference>
<dbReference type="InterPro" id="IPR003759">
    <property type="entry name" value="Cbl-bd_cap"/>
</dbReference>
<dbReference type="Gene3D" id="3.40.50.280">
    <property type="entry name" value="Cobalamin-binding domain"/>
    <property type="match status" value="1"/>
</dbReference>
<name>A0A2P2CH91_9ZZZZ</name>
<reference evidence="2" key="1">
    <citation type="submission" date="2015-08" db="EMBL/GenBank/DDBJ databases">
        <authorList>
            <person name="Babu N.S."/>
            <person name="Beckwith C.J."/>
            <person name="Beseler K.G."/>
            <person name="Brison A."/>
            <person name="Carone J.V."/>
            <person name="Caskin T.P."/>
            <person name="Diamond M."/>
            <person name="Durham M.E."/>
            <person name="Foxe J.M."/>
            <person name="Go M."/>
            <person name="Henderson B.A."/>
            <person name="Jones I.B."/>
            <person name="McGettigan J.A."/>
            <person name="Micheletti S.J."/>
            <person name="Nasrallah M.E."/>
            <person name="Ortiz D."/>
            <person name="Piller C.R."/>
            <person name="Privatt S.R."/>
            <person name="Schneider S.L."/>
            <person name="Sharp S."/>
            <person name="Smith T.C."/>
            <person name="Stanton J.D."/>
            <person name="Ullery H.E."/>
            <person name="Wilson R.J."/>
            <person name="Serrano M.G."/>
            <person name="Buck G."/>
            <person name="Lee V."/>
            <person name="Wang Y."/>
            <person name="Carvalho R."/>
            <person name="Voegtly L."/>
            <person name="Shi R."/>
            <person name="Duckworth R."/>
            <person name="Johnson A."/>
            <person name="Loviza R."/>
            <person name="Walstead R."/>
            <person name="Shah Z."/>
            <person name="Kiflezghi M."/>
            <person name="Wade K."/>
            <person name="Ball S.L."/>
            <person name="Bradley K.W."/>
            <person name="Asai D.J."/>
            <person name="Bowman C.A."/>
            <person name="Russell D.A."/>
            <person name="Pope W.H."/>
            <person name="Jacobs-Sera D."/>
            <person name="Hendrix R.W."/>
            <person name="Hatfull G.F."/>
        </authorList>
    </citation>
    <scope>NUCLEOTIDE SEQUENCE</scope>
</reference>
<organism evidence="2">
    <name type="scientific">metagenome</name>
    <dbReference type="NCBI Taxonomy" id="256318"/>
    <lineage>
        <taxon>unclassified sequences</taxon>
        <taxon>metagenomes</taxon>
    </lineage>
</organism>
<feature type="domain" description="B12-binding" evidence="1">
    <location>
        <begin position="95"/>
        <end position="213"/>
    </location>
</feature>
<accession>A0A2P2CH91</accession>
<sequence length="213" mass="22975">MIRVTEESRASTDRLWAAVETFDGEVADDTLAGLLWERDLSEAIMQVVLPFLAELGDRWEEGRLSVAHEHFVSNLLRRWLWAYTGSPRSGDTTGGPVVLLACPPGERHDLVLLCFSLLLGEDGARTRFLGADTPMPAIVAAARASNADAVVIAATRDTALTAEAAAISRLAVEHPVFVAGRGATQGVAEQLRAHHLPHDPVAAVHFLRTVLES</sequence>
<dbReference type="EMBL" id="CZKB01000017">
    <property type="protein sequence ID" value="CUR61363.1"/>
    <property type="molecule type" value="Genomic_DNA"/>
</dbReference>
<dbReference type="GO" id="GO:0046872">
    <property type="term" value="F:metal ion binding"/>
    <property type="evidence" value="ECO:0007669"/>
    <property type="project" value="InterPro"/>
</dbReference>
<dbReference type="PROSITE" id="PS51332">
    <property type="entry name" value="B12_BINDING"/>
    <property type="match status" value="1"/>
</dbReference>
<gene>
    <name evidence="2" type="ORF">NOCA1240466</name>
</gene>
<dbReference type="InterPro" id="IPR036724">
    <property type="entry name" value="Cobalamin-bd_sf"/>
</dbReference>
<proteinExistence type="predicted"/>
<evidence type="ECO:0000259" key="1">
    <source>
        <dbReference type="PROSITE" id="PS51332"/>
    </source>
</evidence>
<dbReference type="SUPFAM" id="SSF52242">
    <property type="entry name" value="Cobalamin (vitamin B12)-binding domain"/>
    <property type="match status" value="1"/>
</dbReference>